<name>A0A2T3ZZN3_TRIHA</name>
<keyword evidence="2" id="KW-1185">Reference proteome</keyword>
<dbReference type="AlphaFoldDB" id="A0A2T3ZZN3"/>
<sequence>MLPPGPRSGVAATSSSGVQGLEYRDSQVSRACAAPCPVPRSYLAFCYYLRGRIAIVIPRKTAANYTTRWRELRFRSPIVVFHVESVPWERSQHHRDHWKHEASLQHRPLLPFWQGKTSALQLTYLTMHIPTGPTVHLQSVVTHMAISRCVPSISCLQHQGSSASLGLIPACDYRSAASIASAVPTADTTREFSLWSHAAWKHHRVDPLPLSRATHLANNASSSFESNFSYRRSQAPSRIAVTKTGRALECQVGACSRCL</sequence>
<dbReference type="GeneID" id="36622454"/>
<accession>A0A2T3ZZN3</accession>
<reference evidence="1 2" key="1">
    <citation type="submission" date="2016-07" db="EMBL/GenBank/DDBJ databases">
        <title>Multiple horizontal gene transfer events from other fungi enriched the ability of initially mycotrophic Trichoderma (Ascomycota) to feed on dead plant biomass.</title>
        <authorList>
            <consortium name="DOE Joint Genome Institute"/>
            <person name="Aerts A."/>
            <person name="Atanasova L."/>
            <person name="Chenthamara K."/>
            <person name="Zhang J."/>
            <person name="Grujic M."/>
            <person name="Henrissat B."/>
            <person name="Kuo A."/>
            <person name="Salamov A."/>
            <person name="Lipzen A."/>
            <person name="Labutti K."/>
            <person name="Barry K."/>
            <person name="Miao Y."/>
            <person name="Rahimi M.J."/>
            <person name="Shen Q."/>
            <person name="Grigoriev I.V."/>
            <person name="Kubicek C.P."/>
            <person name="Druzhinina I.S."/>
        </authorList>
    </citation>
    <scope>NUCLEOTIDE SEQUENCE [LARGE SCALE GENOMIC DNA]</scope>
    <source>
        <strain evidence="1 2">CBS 226.95</strain>
    </source>
</reference>
<proteinExistence type="predicted"/>
<gene>
    <name evidence="1" type="ORF">M431DRAFT_264154</name>
</gene>
<dbReference type="Proteomes" id="UP000241690">
    <property type="component" value="Unassembled WGS sequence"/>
</dbReference>
<evidence type="ECO:0000313" key="1">
    <source>
        <dbReference type="EMBL" id="PTB50259.1"/>
    </source>
</evidence>
<organism evidence="1 2">
    <name type="scientific">Trichoderma harzianum CBS 226.95</name>
    <dbReference type="NCBI Taxonomy" id="983964"/>
    <lineage>
        <taxon>Eukaryota</taxon>
        <taxon>Fungi</taxon>
        <taxon>Dikarya</taxon>
        <taxon>Ascomycota</taxon>
        <taxon>Pezizomycotina</taxon>
        <taxon>Sordariomycetes</taxon>
        <taxon>Hypocreomycetidae</taxon>
        <taxon>Hypocreales</taxon>
        <taxon>Hypocreaceae</taxon>
        <taxon>Trichoderma</taxon>
    </lineage>
</organism>
<evidence type="ECO:0000313" key="2">
    <source>
        <dbReference type="Proteomes" id="UP000241690"/>
    </source>
</evidence>
<dbReference type="RefSeq" id="XP_024769936.1">
    <property type="nucleotide sequence ID" value="XM_024913890.1"/>
</dbReference>
<dbReference type="EMBL" id="KZ679689">
    <property type="protein sequence ID" value="PTB50259.1"/>
    <property type="molecule type" value="Genomic_DNA"/>
</dbReference>
<protein>
    <submittedName>
        <fullName evidence="1">Uncharacterized protein</fullName>
    </submittedName>
</protein>